<dbReference type="Proteomes" id="UP000297229">
    <property type="component" value="Unassembled WGS sequence"/>
</dbReference>
<comment type="caution">
    <text evidence="3">The sequence shown here is derived from an EMBL/GenBank/DDBJ whole genome shotgun (WGS) entry which is preliminary data.</text>
</comment>
<evidence type="ECO:0000256" key="2">
    <source>
        <dbReference type="SAM" id="Phobius"/>
    </source>
</evidence>
<sequence>MAVKHLSEQMDLAQAILHFALPYGGIGIATDIITLYISGMLLCGKSPLFWSNCCGDTLEDGTSLNNAHFNAILTFMQFSSTIVISPIVIAETSLKLVTSLISSAIAFSASRQESQTRSEHSEPTLMPIWLLAIFVATTRGIMFGAITLASNLVRHSLKFGAITGIYDIATTTVILLIMIVSALHHWYRSYLEGDEDAHETNSDLDGDAHPPEINHKLGT</sequence>
<evidence type="ECO:0000313" key="4">
    <source>
        <dbReference type="Proteomes" id="UP000297229"/>
    </source>
</evidence>
<proteinExistence type="predicted"/>
<organism evidence="3 4">
    <name type="scientific">Botrytis elliptica</name>
    <dbReference type="NCBI Taxonomy" id="278938"/>
    <lineage>
        <taxon>Eukaryota</taxon>
        <taxon>Fungi</taxon>
        <taxon>Dikarya</taxon>
        <taxon>Ascomycota</taxon>
        <taxon>Pezizomycotina</taxon>
        <taxon>Leotiomycetes</taxon>
        <taxon>Helotiales</taxon>
        <taxon>Sclerotiniaceae</taxon>
        <taxon>Botrytis</taxon>
    </lineage>
</organism>
<reference evidence="3 4" key="1">
    <citation type="submission" date="2017-12" db="EMBL/GenBank/DDBJ databases">
        <title>Comparative genomics of Botrytis spp.</title>
        <authorList>
            <person name="Valero-Jimenez C.A."/>
            <person name="Tapia P."/>
            <person name="Veloso J."/>
            <person name="Silva-Moreno E."/>
            <person name="Staats M."/>
            <person name="Valdes J.H."/>
            <person name="Van Kan J.A.L."/>
        </authorList>
    </citation>
    <scope>NUCLEOTIDE SEQUENCE [LARGE SCALE GENOMIC DNA]</scope>
    <source>
        <strain evidence="3 4">Be9601</strain>
    </source>
</reference>
<dbReference type="AlphaFoldDB" id="A0A4Z1J8D0"/>
<gene>
    <name evidence="3" type="ORF">BELL_0773g00040</name>
</gene>
<keyword evidence="2" id="KW-0812">Transmembrane</keyword>
<keyword evidence="2" id="KW-0472">Membrane</keyword>
<feature type="region of interest" description="Disordered" evidence="1">
    <location>
        <begin position="198"/>
        <end position="219"/>
    </location>
</feature>
<feature type="transmembrane region" description="Helical" evidence="2">
    <location>
        <begin position="128"/>
        <end position="153"/>
    </location>
</feature>
<feature type="transmembrane region" description="Helical" evidence="2">
    <location>
        <begin position="165"/>
        <end position="187"/>
    </location>
</feature>
<dbReference type="EMBL" id="PQXM01000771">
    <property type="protein sequence ID" value="TGO69454.1"/>
    <property type="molecule type" value="Genomic_DNA"/>
</dbReference>
<evidence type="ECO:0000256" key="1">
    <source>
        <dbReference type="SAM" id="MobiDB-lite"/>
    </source>
</evidence>
<accession>A0A4Z1J8D0</accession>
<keyword evidence="4" id="KW-1185">Reference proteome</keyword>
<protein>
    <submittedName>
        <fullName evidence="3">Uncharacterized protein</fullName>
    </submittedName>
</protein>
<name>A0A4Z1J8D0_9HELO</name>
<keyword evidence="2" id="KW-1133">Transmembrane helix</keyword>
<feature type="transmembrane region" description="Helical" evidence="2">
    <location>
        <begin position="20"/>
        <end position="42"/>
    </location>
</feature>
<evidence type="ECO:0000313" key="3">
    <source>
        <dbReference type="EMBL" id="TGO69454.1"/>
    </source>
</evidence>